<evidence type="ECO:0000256" key="3">
    <source>
        <dbReference type="ARBA" id="ARBA00012944"/>
    </source>
</evidence>
<dbReference type="GO" id="GO:0048039">
    <property type="term" value="F:ubiquinone binding"/>
    <property type="evidence" value="ECO:0007669"/>
    <property type="project" value="TreeGrafter"/>
</dbReference>
<evidence type="ECO:0000259" key="18">
    <source>
        <dbReference type="Pfam" id="PF01059"/>
    </source>
</evidence>
<keyword evidence="8" id="KW-1278">Translocase</keyword>
<evidence type="ECO:0000256" key="7">
    <source>
        <dbReference type="ARBA" id="ARBA00022692"/>
    </source>
</evidence>
<dbReference type="PANTHER" id="PTHR43507">
    <property type="entry name" value="NADH-UBIQUINONE OXIDOREDUCTASE CHAIN 4"/>
    <property type="match status" value="1"/>
</dbReference>
<comment type="similarity">
    <text evidence="2 16">Belongs to the complex I subunit 4 family.</text>
</comment>
<evidence type="ECO:0000259" key="17">
    <source>
        <dbReference type="Pfam" id="PF00361"/>
    </source>
</evidence>
<keyword evidence="12 16" id="KW-0830">Ubiquinone</keyword>
<evidence type="ECO:0000256" key="12">
    <source>
        <dbReference type="ARBA" id="ARBA00023075"/>
    </source>
</evidence>
<evidence type="ECO:0000256" key="2">
    <source>
        <dbReference type="ARBA" id="ARBA00009025"/>
    </source>
</evidence>
<keyword evidence="9 16" id="KW-0249">Electron transport</keyword>
<evidence type="ECO:0000256" key="6">
    <source>
        <dbReference type="ARBA" id="ARBA00022660"/>
    </source>
</evidence>
<accession>D3H5U5</accession>
<evidence type="ECO:0000313" key="19">
    <source>
        <dbReference type="EMBL" id="CBH40119.1"/>
    </source>
</evidence>
<evidence type="ECO:0000256" key="4">
    <source>
        <dbReference type="ARBA" id="ARBA00021006"/>
    </source>
</evidence>
<gene>
    <name evidence="19" type="primary">NADH4</name>
</gene>
<feature type="transmembrane region" description="Helical" evidence="16">
    <location>
        <begin position="313"/>
        <end position="334"/>
    </location>
</feature>
<feature type="transmembrane region" description="Helical" evidence="16">
    <location>
        <begin position="104"/>
        <end position="136"/>
    </location>
</feature>
<evidence type="ECO:0000256" key="10">
    <source>
        <dbReference type="ARBA" id="ARBA00022989"/>
    </source>
</evidence>
<evidence type="ECO:0000256" key="13">
    <source>
        <dbReference type="ARBA" id="ARBA00023128"/>
    </source>
</evidence>
<feature type="transmembrane region" description="Helical" evidence="16">
    <location>
        <begin position="388"/>
        <end position="414"/>
    </location>
</feature>
<dbReference type="GO" id="GO:0003954">
    <property type="term" value="F:NADH dehydrogenase activity"/>
    <property type="evidence" value="ECO:0007669"/>
    <property type="project" value="TreeGrafter"/>
</dbReference>
<evidence type="ECO:0000256" key="1">
    <source>
        <dbReference type="ARBA" id="ARBA00004225"/>
    </source>
</evidence>
<keyword evidence="14 16" id="KW-0472">Membrane</keyword>
<feature type="transmembrane region" description="Helical" evidence="16">
    <location>
        <begin position="261"/>
        <end position="278"/>
    </location>
</feature>
<dbReference type="AlphaFoldDB" id="D3H5U5"/>
<feature type="transmembrane region" description="Helical" evidence="16">
    <location>
        <begin position="64"/>
        <end position="84"/>
    </location>
</feature>
<dbReference type="InterPro" id="IPR010227">
    <property type="entry name" value="NADH_Q_OxRdtase_chainM/4"/>
</dbReference>
<organism evidence="19">
    <name type="scientific">Ophiocomina nigra</name>
    <dbReference type="NCBI Taxonomy" id="55617"/>
    <lineage>
        <taxon>Eukaryota</taxon>
        <taxon>Metazoa</taxon>
        <taxon>Echinodermata</taxon>
        <taxon>Eleutherozoa</taxon>
        <taxon>Asterozoa</taxon>
        <taxon>Ophiuroidea</taxon>
        <taxon>Myophiuroidea</taxon>
        <taxon>Metophiurida</taxon>
        <taxon>Ophintegrida</taxon>
        <taxon>Amphilepidida</taxon>
        <taxon>Ophiurina</taxon>
        <taxon>Gnathophiurina</taxon>
        <taxon>Ophiactoidea</taxon>
        <taxon>Ophiocomidae</taxon>
        <taxon>Ophiocomina</taxon>
    </lineage>
</organism>
<feature type="domain" description="NADH:quinone oxidoreductase/Mrp antiporter transmembrane" evidence="17">
    <location>
        <begin position="115"/>
        <end position="399"/>
    </location>
</feature>
<feature type="transmembrane region" description="Helical" evidence="16">
    <location>
        <begin position="193"/>
        <end position="215"/>
    </location>
</feature>
<feature type="transmembrane region" description="Helical" evidence="16">
    <location>
        <begin position="434"/>
        <end position="454"/>
    </location>
</feature>
<keyword evidence="5 16" id="KW-0813">Transport</keyword>
<dbReference type="GO" id="GO:0008137">
    <property type="term" value="F:NADH dehydrogenase (ubiquinone) activity"/>
    <property type="evidence" value="ECO:0007669"/>
    <property type="project" value="UniProtKB-UniRule"/>
</dbReference>
<feature type="transmembrane region" description="Helical" evidence="16">
    <location>
        <begin position="24"/>
        <end position="43"/>
    </location>
</feature>
<dbReference type="PRINTS" id="PR01437">
    <property type="entry name" value="NUOXDRDTASE4"/>
</dbReference>
<geneLocation type="mitochondrion" evidence="19"/>
<dbReference type="InterPro" id="IPR001750">
    <property type="entry name" value="ND/Mrp_TM"/>
</dbReference>
<dbReference type="InterPro" id="IPR000260">
    <property type="entry name" value="NADH4_N"/>
</dbReference>
<proteinExistence type="inferred from homology"/>
<dbReference type="EC" id="7.1.1.2" evidence="3 16"/>
<protein>
    <recommendedName>
        <fullName evidence="4 16">NADH-ubiquinone oxidoreductase chain 4</fullName>
        <ecNumber evidence="3 16">7.1.1.2</ecNumber>
    </recommendedName>
</protein>
<feature type="transmembrane region" description="Helical" evidence="16">
    <location>
        <begin position="346"/>
        <end position="368"/>
    </location>
</feature>
<dbReference type="GO" id="GO:0042773">
    <property type="term" value="P:ATP synthesis coupled electron transport"/>
    <property type="evidence" value="ECO:0007669"/>
    <property type="project" value="InterPro"/>
</dbReference>
<name>D3H5U5_9ECHI</name>
<dbReference type="NCBIfam" id="TIGR01972">
    <property type="entry name" value="NDH_I_M"/>
    <property type="match status" value="1"/>
</dbReference>
<sequence>MLISLVFLTAGLAATTTVLPKNKIWPVIILQANVAFLLSAISLNSNLSNLNWNSLSWSLGIDNLSSPLILLSFWLLPASLLASINHLATDSSKNNKTFIIMSLVILTALLITFSSLDLIVLFIGFEATLVPTLILISRWGNQQERIEAGYYFVFYTLISSLPLFISLLVLYSTENTLSIPLLNLLQIQEYYNILPTFCLIAFLVKVPIFGVHLWLPKAHVEAPVAGSMILAAILLKLGGYGFIRLTNIFQLTFIKSIAPTLIPYCCWGGLLTSLICLSQTDLKSLIAYSSVSHMSFMIAGISSMTPWGINGGIIMMIAHGIASSALFSIANIYYERTGTRTLSINRGIKSAILMLPLFWLIFSCANLALPPLPNSMAEVLLFVSLLNFSVFAIFTVVGALTFTAIFSLTVFQLLNSGTDFSWNQEQTSISEREYLILLYHLIPLLSLILLPNIMTL</sequence>
<dbReference type="Pfam" id="PF01059">
    <property type="entry name" value="Oxidored_q5_N"/>
    <property type="match status" value="1"/>
</dbReference>
<dbReference type="GO" id="GO:0015990">
    <property type="term" value="P:electron transport coupled proton transport"/>
    <property type="evidence" value="ECO:0007669"/>
    <property type="project" value="TreeGrafter"/>
</dbReference>
<comment type="catalytic activity">
    <reaction evidence="15 16">
        <text>a ubiquinone + NADH + 5 H(+)(in) = a ubiquinol + NAD(+) + 4 H(+)(out)</text>
        <dbReference type="Rhea" id="RHEA:29091"/>
        <dbReference type="Rhea" id="RHEA-COMP:9565"/>
        <dbReference type="Rhea" id="RHEA-COMP:9566"/>
        <dbReference type="ChEBI" id="CHEBI:15378"/>
        <dbReference type="ChEBI" id="CHEBI:16389"/>
        <dbReference type="ChEBI" id="CHEBI:17976"/>
        <dbReference type="ChEBI" id="CHEBI:57540"/>
        <dbReference type="ChEBI" id="CHEBI:57945"/>
        <dbReference type="EC" id="7.1.1.2"/>
    </reaction>
</comment>
<evidence type="ECO:0000256" key="14">
    <source>
        <dbReference type="ARBA" id="ARBA00023136"/>
    </source>
</evidence>
<feature type="transmembrane region" description="Helical" evidence="16">
    <location>
        <begin position="222"/>
        <end position="241"/>
    </location>
</feature>
<keyword evidence="13 16" id="KW-0496">Mitochondrion</keyword>
<evidence type="ECO:0000256" key="16">
    <source>
        <dbReference type="RuleBase" id="RU003297"/>
    </source>
</evidence>
<dbReference type="InterPro" id="IPR003918">
    <property type="entry name" value="NADH_UbQ_OxRdtase"/>
</dbReference>
<dbReference type="EMBL" id="FN562577">
    <property type="protein sequence ID" value="CBH40119.1"/>
    <property type="molecule type" value="Genomic_DNA"/>
</dbReference>
<feature type="transmembrane region" description="Helical" evidence="16">
    <location>
        <begin position="285"/>
        <end position="307"/>
    </location>
</feature>
<evidence type="ECO:0000256" key="5">
    <source>
        <dbReference type="ARBA" id="ARBA00022448"/>
    </source>
</evidence>
<keyword evidence="7 16" id="KW-0812">Transmembrane</keyword>
<evidence type="ECO:0000256" key="9">
    <source>
        <dbReference type="ARBA" id="ARBA00022982"/>
    </source>
</evidence>
<dbReference type="PANTHER" id="PTHR43507:SF20">
    <property type="entry name" value="NADH-UBIQUINONE OXIDOREDUCTASE CHAIN 4"/>
    <property type="match status" value="1"/>
</dbReference>
<comment type="subcellular location">
    <subcellularLocation>
        <location evidence="1 16">Mitochondrion membrane</location>
        <topology evidence="1 16">Multi-pass membrane protein</topology>
    </subcellularLocation>
</comment>
<keyword evidence="11 16" id="KW-0520">NAD</keyword>
<feature type="domain" description="NADH:ubiquinone oxidoreductase chain 4 N-terminal" evidence="18">
    <location>
        <begin position="3"/>
        <end position="112"/>
    </location>
</feature>
<evidence type="ECO:0000256" key="15">
    <source>
        <dbReference type="ARBA" id="ARBA00049551"/>
    </source>
</evidence>
<evidence type="ECO:0000256" key="11">
    <source>
        <dbReference type="ARBA" id="ARBA00023027"/>
    </source>
</evidence>
<dbReference type="Pfam" id="PF00361">
    <property type="entry name" value="Proton_antipo_M"/>
    <property type="match status" value="1"/>
</dbReference>
<keyword evidence="10 16" id="KW-1133">Transmembrane helix</keyword>
<reference evidence="19" key="1">
    <citation type="journal article" date="2010" name="Mol. Phylogenet. Evol.">
        <title>Mitochondrial genome evolution in Ophiuroidea, Echinoidea, and Holothuroidea: Insights in phylogenetic relationships of Echinodermata.</title>
        <authorList>
            <person name="Perseke M."/>
            <person name="Bernhard D."/>
            <person name="Fritzsch G."/>
            <person name="Bruemmer F."/>
            <person name="Stadler P.F."/>
            <person name="Schlegel M."/>
        </authorList>
    </citation>
    <scope>NUCLEOTIDE SEQUENCE</scope>
</reference>
<evidence type="ECO:0000256" key="8">
    <source>
        <dbReference type="ARBA" id="ARBA00022967"/>
    </source>
</evidence>
<feature type="transmembrane region" description="Helical" evidence="16">
    <location>
        <begin position="148"/>
        <end position="173"/>
    </location>
</feature>
<comment type="function">
    <text evidence="16">Core subunit of the mitochondrial membrane respiratory chain NADH dehydrogenase (Complex I) which catalyzes electron transfer from NADH through the respiratory chain, using ubiquinone as an electron acceptor. Essential for the catalytic activity and assembly of complex I.</text>
</comment>
<keyword evidence="6 16" id="KW-0679">Respiratory chain</keyword>
<dbReference type="GO" id="GO:0031966">
    <property type="term" value="C:mitochondrial membrane"/>
    <property type="evidence" value="ECO:0007669"/>
    <property type="project" value="UniProtKB-SubCell"/>
</dbReference>